<name>A0ABU4S8B3_9GAMM</name>
<evidence type="ECO:0000313" key="3">
    <source>
        <dbReference type="Proteomes" id="UP001271890"/>
    </source>
</evidence>
<dbReference type="PROSITE" id="PS51257">
    <property type="entry name" value="PROKAR_LIPOPROTEIN"/>
    <property type="match status" value="1"/>
</dbReference>
<keyword evidence="1" id="KW-0732">Signal</keyword>
<evidence type="ECO:0000256" key="1">
    <source>
        <dbReference type="SAM" id="SignalP"/>
    </source>
</evidence>
<sequence length="129" mass="14621">MKTSHKLLVSLVCIVTLAGCARNKPILFPQTTIMSHNSLPSVKKAILEAGKKRKWIMTEVAPGVIDGLQKSRDHEARIRITYTNKNYVISYAGSHNLRERNGTIHRSYNRWVNNLDKDIQLNLALLANQ</sequence>
<evidence type="ECO:0008006" key="4">
    <source>
        <dbReference type="Google" id="ProtNLM"/>
    </source>
</evidence>
<gene>
    <name evidence="2" type="ORF">FE392_06730</name>
</gene>
<keyword evidence="3" id="KW-1185">Reference proteome</keyword>
<organism evidence="2 3">
    <name type="scientific">Xenorhabdus santafensis</name>
    <dbReference type="NCBI Taxonomy" id="2582833"/>
    <lineage>
        <taxon>Bacteria</taxon>
        <taxon>Pseudomonadati</taxon>
        <taxon>Pseudomonadota</taxon>
        <taxon>Gammaproteobacteria</taxon>
        <taxon>Enterobacterales</taxon>
        <taxon>Morganellaceae</taxon>
        <taxon>Xenorhabdus</taxon>
    </lineage>
</organism>
<dbReference type="EMBL" id="VCDN01000021">
    <property type="protein sequence ID" value="MDX7987027.1"/>
    <property type="molecule type" value="Genomic_DNA"/>
</dbReference>
<feature type="signal peptide" evidence="1">
    <location>
        <begin position="1"/>
        <end position="21"/>
    </location>
</feature>
<dbReference type="RefSeq" id="WP_319929462.1">
    <property type="nucleotide sequence ID" value="NZ_VCDN01000021.1"/>
</dbReference>
<feature type="chain" id="PRO_5046275282" description="Lipoprotein" evidence="1">
    <location>
        <begin position="22"/>
        <end position="129"/>
    </location>
</feature>
<dbReference type="Proteomes" id="UP001271890">
    <property type="component" value="Unassembled WGS sequence"/>
</dbReference>
<accession>A0ABU4S8B3</accession>
<reference evidence="3" key="1">
    <citation type="journal article" date="2024" name="Toxins">
        <title>Genome Sequence Analysis of Native Xenorhabdus Strains Isolated from Entomopathogenic Nematodes in Argentina.</title>
        <authorList>
            <person name="Palma L."/>
            <person name="Frizzo L."/>
            <person name="Kaiser S."/>
            <person name="Berry C."/>
            <person name="Caballero P."/>
            <person name="Bode H.B."/>
            <person name="Del Valle E.E."/>
        </authorList>
    </citation>
    <scope>NUCLEOTIDE SEQUENCE [LARGE SCALE GENOMIC DNA]</scope>
    <source>
        <strain evidence="3">12</strain>
    </source>
</reference>
<protein>
    <recommendedName>
        <fullName evidence="4">Lipoprotein</fullName>
    </recommendedName>
</protein>
<comment type="caution">
    <text evidence="2">The sequence shown here is derived from an EMBL/GenBank/DDBJ whole genome shotgun (WGS) entry which is preliminary data.</text>
</comment>
<proteinExistence type="predicted"/>
<evidence type="ECO:0000313" key="2">
    <source>
        <dbReference type="EMBL" id="MDX7987027.1"/>
    </source>
</evidence>